<comment type="similarity">
    <text evidence="4">Belongs to the BMT2 family.</text>
</comment>
<protein>
    <recommendedName>
        <fullName evidence="4">25S rRNA adenine-N(1) methyltransferase</fullName>
        <ecNumber evidence="4">2.1.1.-</ecNumber>
    </recommendedName>
</protein>
<evidence type="ECO:0000313" key="5">
    <source>
        <dbReference type="EMBL" id="CAR25286.1"/>
    </source>
</evidence>
<dbReference type="AlphaFoldDB" id="C5DNC5"/>
<keyword evidence="3 4" id="KW-0949">S-adenosyl-L-methionine</keyword>
<keyword evidence="6" id="KW-1185">Reference proteome</keyword>
<dbReference type="HAMAP" id="MF_03044">
    <property type="entry name" value="BMT2"/>
    <property type="match status" value="1"/>
</dbReference>
<comment type="subcellular location">
    <subcellularLocation>
        <location evidence="4">Nucleus</location>
        <location evidence="4">Nucleolus</location>
    </subcellularLocation>
</comment>
<dbReference type="HOGENOM" id="CLU_041583_1_0_1"/>
<keyword evidence="1 4" id="KW-0489">Methyltransferase</keyword>
<dbReference type="OMA" id="NNSRYMN"/>
<dbReference type="GO" id="GO:0016433">
    <property type="term" value="F:rRNA (adenine) methyltransferase activity"/>
    <property type="evidence" value="ECO:0007669"/>
    <property type="project" value="UniProtKB-UniRule"/>
</dbReference>
<dbReference type="OrthoDB" id="5954793at2759"/>
<feature type="binding site" evidence="4">
    <location>
        <position position="186"/>
    </location>
    <ligand>
        <name>S-adenosyl-L-methionine</name>
        <dbReference type="ChEBI" id="CHEBI:59789"/>
    </ligand>
</feature>
<dbReference type="EC" id="2.1.1.-" evidence="4"/>
<keyword evidence="2 4" id="KW-0808">Transferase</keyword>
<sequence>MLSRRRKTVTGKLIVERPPAIKPSKARRIIRRFHLLINKRRIICNKIGIKLLEGDESTNSERISEKLRLNDTQSFYDEGWNAQNPSSEYEAQMLKIQRLDDDIQLFRILGYIMSEIHQRGGLQNYQLASSMGQDRNRGGDSSKILMNWFKTIRTPGHQYRALEIGSLSAENAISTSGVFDPVIRIDLNSSDPAKIKRQDFMKRPLPPSDAEKFDLISCSLVLNFVPTPQLRGAMLHRFQHFLRLDVEKTYIFLVLPLPCVSNSRYMSKTLLCDIMEYLGYKQSHAHESSKIIYMLFQRSFGQKVHEEQVVREFSKKVLIRDKANMNNFSIVL</sequence>
<keyword evidence="4" id="KW-0539">Nucleus</keyword>
<organism evidence="5 6">
    <name type="scientific">Lachancea thermotolerans (strain ATCC 56472 / CBS 6340 / NRRL Y-8284)</name>
    <name type="common">Yeast</name>
    <name type="synonym">Kluyveromyces thermotolerans</name>
    <dbReference type="NCBI Taxonomy" id="559295"/>
    <lineage>
        <taxon>Eukaryota</taxon>
        <taxon>Fungi</taxon>
        <taxon>Dikarya</taxon>
        <taxon>Ascomycota</taxon>
        <taxon>Saccharomycotina</taxon>
        <taxon>Saccharomycetes</taxon>
        <taxon>Saccharomycetales</taxon>
        <taxon>Saccharomycetaceae</taxon>
        <taxon>Lachancea</taxon>
    </lineage>
</organism>
<dbReference type="FunCoup" id="C5DNC5">
    <property type="interactions" value="114"/>
</dbReference>
<dbReference type="InParanoid" id="C5DNC5"/>
<dbReference type="STRING" id="559295.C5DNC5"/>
<dbReference type="GO" id="GO:0005730">
    <property type="term" value="C:nucleolus"/>
    <property type="evidence" value="ECO:0007669"/>
    <property type="project" value="UniProtKB-SubCell"/>
</dbReference>
<name>C5DNC5_LACTC</name>
<dbReference type="InterPro" id="IPR021867">
    <property type="entry name" value="Bmt2/SAMTOR"/>
</dbReference>
<evidence type="ECO:0000256" key="1">
    <source>
        <dbReference type="ARBA" id="ARBA00022603"/>
    </source>
</evidence>
<dbReference type="Pfam" id="PF11968">
    <property type="entry name" value="Bmt2"/>
    <property type="match status" value="1"/>
</dbReference>
<dbReference type="GeneID" id="8294009"/>
<dbReference type="Proteomes" id="UP000002036">
    <property type="component" value="Chromosome G"/>
</dbReference>
<evidence type="ECO:0000313" key="6">
    <source>
        <dbReference type="Proteomes" id="UP000002036"/>
    </source>
</evidence>
<dbReference type="PANTHER" id="PTHR21008:SF1">
    <property type="entry name" value="25S RRNA (ADENINE(2142)-N(1))-METHYLTRANSFERASE"/>
    <property type="match status" value="1"/>
</dbReference>
<comment type="function">
    <text evidence="4">S-adenosyl-L-methionine-dependent methyltransferase that specifically methylates the N(1) position of an adenine present in helix 65 in 25S rRNA.</text>
</comment>
<feature type="binding site" evidence="4">
    <location>
        <position position="165"/>
    </location>
    <ligand>
        <name>S-adenosyl-L-methionine</name>
        <dbReference type="ChEBI" id="CHEBI:59789"/>
    </ligand>
</feature>
<evidence type="ECO:0000256" key="4">
    <source>
        <dbReference type="HAMAP-Rule" id="MF_03044"/>
    </source>
</evidence>
<dbReference type="InterPro" id="IPR029063">
    <property type="entry name" value="SAM-dependent_MTases_sf"/>
</dbReference>
<dbReference type="KEGG" id="lth:KLTH0G15862g"/>
<reference evidence="5 6" key="1">
    <citation type="journal article" date="2009" name="Genome Res.">
        <title>Comparative genomics of protoploid Saccharomycetaceae.</title>
        <authorList>
            <consortium name="The Genolevures Consortium"/>
            <person name="Souciet J.-L."/>
            <person name="Dujon B."/>
            <person name="Gaillardin C."/>
            <person name="Johnston M."/>
            <person name="Baret P.V."/>
            <person name="Cliften P."/>
            <person name="Sherman D.J."/>
            <person name="Weissenbach J."/>
            <person name="Westhof E."/>
            <person name="Wincker P."/>
            <person name="Jubin C."/>
            <person name="Poulain J."/>
            <person name="Barbe V."/>
            <person name="Segurens B."/>
            <person name="Artiguenave F."/>
            <person name="Anthouard V."/>
            <person name="Vacherie B."/>
            <person name="Val M.-E."/>
            <person name="Fulton R.S."/>
            <person name="Minx P."/>
            <person name="Wilson R."/>
            <person name="Durrens P."/>
            <person name="Jean G."/>
            <person name="Marck C."/>
            <person name="Martin T."/>
            <person name="Nikolski M."/>
            <person name="Rolland T."/>
            <person name="Seret M.-L."/>
            <person name="Casaregola S."/>
            <person name="Despons L."/>
            <person name="Fairhead C."/>
            <person name="Fischer G."/>
            <person name="Lafontaine I."/>
            <person name="Leh V."/>
            <person name="Lemaire M."/>
            <person name="de Montigny J."/>
            <person name="Neuveglise C."/>
            <person name="Thierry A."/>
            <person name="Blanc-Lenfle I."/>
            <person name="Bleykasten C."/>
            <person name="Diffels J."/>
            <person name="Fritsch E."/>
            <person name="Frangeul L."/>
            <person name="Goeffon A."/>
            <person name="Jauniaux N."/>
            <person name="Kachouri-Lafond R."/>
            <person name="Payen C."/>
            <person name="Potier S."/>
            <person name="Pribylova L."/>
            <person name="Ozanne C."/>
            <person name="Richard G.-F."/>
            <person name="Sacerdot C."/>
            <person name="Straub M.-L."/>
            <person name="Talla E."/>
        </authorList>
    </citation>
    <scope>NUCLEOTIDE SEQUENCE [LARGE SCALE GENOMIC DNA]</scope>
    <source>
        <strain evidence="6">ATCC 56472 / CBS 6340 / NRRL Y-8284</strain>
    </source>
</reference>
<dbReference type="EMBL" id="CU928171">
    <property type="protein sequence ID" value="CAR25286.1"/>
    <property type="molecule type" value="Genomic_DNA"/>
</dbReference>
<gene>
    <name evidence="4" type="primary">BMT2</name>
    <name evidence="5" type="ordered locus">KLTH0G15862g</name>
</gene>
<dbReference type="eggNOG" id="ENOG502R82D">
    <property type="taxonomic scope" value="Eukaryota"/>
</dbReference>
<dbReference type="PANTHER" id="PTHR21008">
    <property type="entry name" value="S-ADENOSYLMETHIONINE SENSOR UPSTREAM OF MTORC1-RELATED"/>
    <property type="match status" value="1"/>
</dbReference>
<dbReference type="SUPFAM" id="SSF53335">
    <property type="entry name" value="S-adenosyl-L-methionine-dependent methyltransferases"/>
    <property type="match status" value="1"/>
</dbReference>
<proteinExistence type="inferred from homology"/>
<evidence type="ECO:0000256" key="3">
    <source>
        <dbReference type="ARBA" id="ARBA00022691"/>
    </source>
</evidence>
<accession>C5DNC5</accession>
<evidence type="ECO:0000256" key="2">
    <source>
        <dbReference type="ARBA" id="ARBA00022679"/>
    </source>
</evidence>
<dbReference type="RefSeq" id="XP_002555723.1">
    <property type="nucleotide sequence ID" value="XM_002555677.1"/>
</dbReference>